<accession>A0ABD7M5J2</accession>
<dbReference type="RefSeq" id="WP_073115905.1">
    <property type="nucleotide sequence ID" value="NZ_FRCE01000002.1"/>
</dbReference>
<dbReference type="Pfam" id="PF05402">
    <property type="entry name" value="PqqD"/>
    <property type="match status" value="1"/>
</dbReference>
<dbReference type="EMBL" id="FRCE01000002">
    <property type="protein sequence ID" value="SHL37891.1"/>
    <property type="molecule type" value="Genomic_DNA"/>
</dbReference>
<proteinExistence type="predicted"/>
<reference evidence="1 2" key="1">
    <citation type="submission" date="2016-11" db="EMBL/GenBank/DDBJ databases">
        <authorList>
            <person name="Varghese N."/>
            <person name="Submissions S."/>
        </authorList>
    </citation>
    <scope>NUCLEOTIDE SEQUENCE [LARGE SCALE GENOMIC DNA]</scope>
    <source>
        <strain evidence="1 2">VTM4R57</strain>
    </source>
</reference>
<dbReference type="SUPFAM" id="SSF53795">
    <property type="entry name" value="PEP carboxykinase-like"/>
    <property type="match status" value="1"/>
</dbReference>
<protein>
    <submittedName>
        <fullName evidence="1">Coenzyme PQQ synthesis protein D (PqqD)</fullName>
    </submittedName>
</protein>
<name>A0ABD7M5J2_MICLU</name>
<evidence type="ECO:0000313" key="2">
    <source>
        <dbReference type="Proteomes" id="UP000184253"/>
    </source>
</evidence>
<dbReference type="Gene3D" id="1.10.10.1150">
    <property type="entry name" value="Coenzyme PQQ synthesis protein D (PqqD)"/>
    <property type="match status" value="1"/>
</dbReference>
<sequence>MPGTQGEDEATRETTALRIGAGLDAVTVSGLTGDERAEVIESWARCGVEAVESPADADAHRDADTARPWLQWHEDLVFLATSRTIESARGTHLMFHAACLAAPDTGEAIVLVAASGTGKTTATRRLGPHFDYLTDETAIIAPDGLAVTPYPKPLSVLEARGVRPKTQRGPDDLGLGPTLPDARLARIAVLDRVRDPAGPVAPRAEAMELVAALKELVPQTSSLSLLPRGLVTLCRVLDAVGGAQRLVYAEAEDLRDVVDGLLATPPTPVTPAWEALTDEELRASVGAAVPGAVSRCAVDDGILTDHGRLVLLASDRLVVLEGLGPSVWLLLDEPRTAADVVACLRTEGPVPEDAEARVQEAMDALIAVQLATAG</sequence>
<organism evidence="1 2">
    <name type="scientific">Micrococcus luteus</name>
    <name type="common">Micrococcus lysodeikticus</name>
    <dbReference type="NCBI Taxonomy" id="1270"/>
    <lineage>
        <taxon>Bacteria</taxon>
        <taxon>Bacillati</taxon>
        <taxon>Actinomycetota</taxon>
        <taxon>Actinomycetes</taxon>
        <taxon>Micrococcales</taxon>
        <taxon>Micrococcaceae</taxon>
        <taxon>Micrococcus</taxon>
    </lineage>
</organism>
<dbReference type="AlphaFoldDB" id="A0ABD7M5J2"/>
<gene>
    <name evidence="1" type="ORF">SAMN04487849_10273</name>
</gene>
<evidence type="ECO:0000313" key="1">
    <source>
        <dbReference type="EMBL" id="SHL37891.1"/>
    </source>
</evidence>
<dbReference type="Proteomes" id="UP000184253">
    <property type="component" value="Unassembled WGS sequence"/>
</dbReference>
<dbReference type="InterPro" id="IPR041881">
    <property type="entry name" value="PqqD_sf"/>
</dbReference>
<comment type="caution">
    <text evidence="1">The sequence shown here is derived from an EMBL/GenBank/DDBJ whole genome shotgun (WGS) entry which is preliminary data.</text>
</comment>
<dbReference type="InterPro" id="IPR008792">
    <property type="entry name" value="PQQD"/>
</dbReference>